<dbReference type="GO" id="GO:0032259">
    <property type="term" value="P:methylation"/>
    <property type="evidence" value="ECO:0007669"/>
    <property type="project" value="UniProtKB-KW"/>
</dbReference>
<comment type="function">
    <text evidence="5">S-adenosyl-L-methionine-dependent protein-lysine N-methyltransferase that methylates elongation factor 1-alpha.</text>
</comment>
<evidence type="ECO:0000256" key="2">
    <source>
        <dbReference type="ARBA" id="ARBA00022490"/>
    </source>
</evidence>
<keyword evidence="6" id="KW-1185">Reference proteome</keyword>
<dbReference type="InterPro" id="IPR002052">
    <property type="entry name" value="DNA_methylase_N6_adenine_CS"/>
</dbReference>
<evidence type="ECO:0000313" key="6">
    <source>
        <dbReference type="Proteomes" id="UP000887574"/>
    </source>
</evidence>
<keyword evidence="3 5" id="KW-0489">Methyltransferase</keyword>
<organism evidence="6 7">
    <name type="scientific">Ditylenchus dipsaci</name>
    <dbReference type="NCBI Taxonomy" id="166011"/>
    <lineage>
        <taxon>Eukaryota</taxon>
        <taxon>Metazoa</taxon>
        <taxon>Ecdysozoa</taxon>
        <taxon>Nematoda</taxon>
        <taxon>Chromadorea</taxon>
        <taxon>Rhabditida</taxon>
        <taxon>Tylenchina</taxon>
        <taxon>Tylenchomorpha</taxon>
        <taxon>Sphaerularioidea</taxon>
        <taxon>Anguinidae</taxon>
        <taxon>Anguininae</taxon>
        <taxon>Ditylenchus</taxon>
    </lineage>
</organism>
<evidence type="ECO:0000313" key="7">
    <source>
        <dbReference type="WBParaSite" id="jg11071"/>
    </source>
</evidence>
<dbReference type="GO" id="GO:0005737">
    <property type="term" value="C:cytoplasm"/>
    <property type="evidence" value="ECO:0007669"/>
    <property type="project" value="UniProtKB-SubCell"/>
</dbReference>
<dbReference type="GO" id="GO:0003676">
    <property type="term" value="F:nucleic acid binding"/>
    <property type="evidence" value="ECO:0007669"/>
    <property type="project" value="InterPro"/>
</dbReference>
<name>A0A915CQB7_9BILA</name>
<accession>A0A915CQB7</accession>
<dbReference type="WBParaSite" id="jg11071">
    <property type="protein sequence ID" value="jg11071"/>
    <property type="gene ID" value="jg11071"/>
</dbReference>
<dbReference type="PROSITE" id="PS00092">
    <property type="entry name" value="N6_MTASE"/>
    <property type="match status" value="1"/>
</dbReference>
<dbReference type="InterPro" id="IPR019369">
    <property type="entry name" value="Efm5/EEF1AKMT1"/>
</dbReference>
<dbReference type="EC" id="2.1.1.-" evidence="5"/>
<keyword evidence="2 5" id="KW-0963">Cytoplasm</keyword>
<comment type="subcellular location">
    <subcellularLocation>
        <location evidence="1 5">Cytoplasm</location>
    </subcellularLocation>
</comment>
<evidence type="ECO:0000256" key="4">
    <source>
        <dbReference type="ARBA" id="ARBA00022679"/>
    </source>
</evidence>
<dbReference type="PANTHER" id="PTHR13200:SF0">
    <property type="entry name" value="EEF1A LYSINE METHYLTRANSFERASE 1"/>
    <property type="match status" value="1"/>
</dbReference>
<comment type="similarity">
    <text evidence="5">Belongs to the class I-like SAM-binding methyltransferase superfamily. EFM5 family.</text>
</comment>
<dbReference type="Pfam" id="PF10237">
    <property type="entry name" value="N6-adenineMlase"/>
    <property type="match status" value="1"/>
</dbReference>
<keyword evidence="4 5" id="KW-0808">Transferase</keyword>
<dbReference type="PANTHER" id="PTHR13200">
    <property type="entry name" value="EEF1A LYSINE METHYLTRANSFERASE 1"/>
    <property type="match status" value="1"/>
</dbReference>
<dbReference type="InterPro" id="IPR041370">
    <property type="entry name" value="Mlase_EEF1AKMT1/ZCCHC4"/>
</dbReference>
<dbReference type="Proteomes" id="UP000887574">
    <property type="component" value="Unplaced"/>
</dbReference>
<evidence type="ECO:0000256" key="3">
    <source>
        <dbReference type="ARBA" id="ARBA00022603"/>
    </source>
</evidence>
<protein>
    <recommendedName>
        <fullName evidence="5">Protein-lysine N-methyltransferase</fullName>
        <ecNumber evidence="5">2.1.1.-</ecNumber>
    </recommendedName>
</protein>
<evidence type="ECO:0000256" key="5">
    <source>
        <dbReference type="HAMAP-Rule" id="MF_03187"/>
    </source>
</evidence>
<evidence type="ECO:0000256" key="1">
    <source>
        <dbReference type="ARBA" id="ARBA00004496"/>
    </source>
</evidence>
<dbReference type="GO" id="GO:0016279">
    <property type="term" value="F:protein-lysine N-methyltransferase activity"/>
    <property type="evidence" value="ECO:0007669"/>
    <property type="project" value="UniProtKB-UniRule"/>
</dbReference>
<dbReference type="HAMAP" id="MF_03187">
    <property type="entry name" value="Methyltr_EFM5"/>
    <property type="match status" value="1"/>
</dbReference>
<sequence length="219" mass="24705">MAKSGEGEEEQEEYTLREDTLAALNEFLLSKNDSVAEASFPEEDWQLSQFWYSEETKKKLVDECVSAVGEDGGNIACISCPSLIPLFLQKEEVESGKVKIRLFEFDLRFQGKFLLNSEDIFVYYDYTSPLAIAPQLQQQFDLVIADPPFISAECFIKTSQTIRVLSKNKETKIIICSGSAIQDLASRLLNASITTFKPEHENNLANDFSSFTNYPPVLL</sequence>
<proteinExistence type="inferred from homology"/>
<reference evidence="7" key="1">
    <citation type="submission" date="2022-11" db="UniProtKB">
        <authorList>
            <consortium name="WormBaseParasite"/>
        </authorList>
    </citation>
    <scope>IDENTIFICATION</scope>
</reference>
<dbReference type="AlphaFoldDB" id="A0A915CQB7"/>